<evidence type="ECO:0000256" key="4">
    <source>
        <dbReference type="ARBA" id="ARBA00022833"/>
    </source>
</evidence>
<keyword evidence="3 6" id="KW-0863">Zinc-finger</keyword>
<dbReference type="InterPro" id="IPR011011">
    <property type="entry name" value="Znf_FYVE_PHD"/>
</dbReference>
<dbReference type="SUPFAM" id="SSF55729">
    <property type="entry name" value="Acyl-CoA N-acyltransferases (Nat)"/>
    <property type="match status" value="1"/>
</dbReference>
<organism evidence="10 11">
    <name type="scientific">Capsicum baccatum</name>
    <name type="common">Peruvian pepper</name>
    <dbReference type="NCBI Taxonomy" id="33114"/>
    <lineage>
        <taxon>Eukaryota</taxon>
        <taxon>Viridiplantae</taxon>
        <taxon>Streptophyta</taxon>
        <taxon>Embryophyta</taxon>
        <taxon>Tracheophyta</taxon>
        <taxon>Spermatophyta</taxon>
        <taxon>Magnoliopsida</taxon>
        <taxon>eudicotyledons</taxon>
        <taxon>Gunneridae</taxon>
        <taxon>Pentapetalae</taxon>
        <taxon>asterids</taxon>
        <taxon>lamiids</taxon>
        <taxon>Solanales</taxon>
        <taxon>Solanaceae</taxon>
        <taxon>Solanoideae</taxon>
        <taxon>Capsiceae</taxon>
        <taxon>Capsicum</taxon>
    </lineage>
</organism>
<dbReference type="Pfam" id="PF05641">
    <property type="entry name" value="Agenet"/>
    <property type="match status" value="1"/>
</dbReference>
<dbReference type="PANTHER" id="PTHR46309:SF12">
    <property type="entry name" value="GB|AAC80581.1"/>
    <property type="match status" value="1"/>
</dbReference>
<dbReference type="GO" id="GO:0005634">
    <property type="term" value="C:nucleus"/>
    <property type="evidence" value="ECO:0007669"/>
    <property type="project" value="UniProtKB-SubCell"/>
</dbReference>
<dbReference type="SUPFAM" id="SSF57903">
    <property type="entry name" value="FYVE/PHD zinc finger"/>
    <property type="match status" value="1"/>
</dbReference>
<evidence type="ECO:0000256" key="2">
    <source>
        <dbReference type="ARBA" id="ARBA00022723"/>
    </source>
</evidence>
<evidence type="ECO:0000259" key="8">
    <source>
        <dbReference type="PROSITE" id="PS50016"/>
    </source>
</evidence>
<dbReference type="Gene3D" id="3.40.630.30">
    <property type="match status" value="1"/>
</dbReference>
<dbReference type="Pfam" id="PF23209">
    <property type="entry name" value="IDM1_C"/>
    <property type="match status" value="1"/>
</dbReference>
<evidence type="ECO:0000259" key="9">
    <source>
        <dbReference type="PROSITE" id="PS51186"/>
    </source>
</evidence>
<dbReference type="CDD" id="cd15532">
    <property type="entry name" value="PHD2_CHD_II"/>
    <property type="match status" value="1"/>
</dbReference>
<dbReference type="InterPro" id="IPR016181">
    <property type="entry name" value="Acyl_CoA_acyltransferase"/>
</dbReference>
<dbReference type="InterPro" id="IPR001965">
    <property type="entry name" value="Znf_PHD"/>
</dbReference>
<evidence type="ECO:0000256" key="5">
    <source>
        <dbReference type="ARBA" id="ARBA00023242"/>
    </source>
</evidence>
<keyword evidence="2" id="KW-0479">Metal-binding</keyword>
<dbReference type="STRING" id="33114.A0A2G2VAA8"/>
<feature type="domain" description="PHD-type" evidence="8">
    <location>
        <begin position="836"/>
        <end position="881"/>
    </location>
</feature>
<protein>
    <recommendedName>
        <fullName evidence="12">PHD-type domain-containing protein</fullName>
    </recommendedName>
</protein>
<dbReference type="InterPro" id="IPR013083">
    <property type="entry name" value="Znf_RING/FYVE/PHD"/>
</dbReference>
<dbReference type="SMART" id="SM00743">
    <property type="entry name" value="Agenet"/>
    <property type="match status" value="1"/>
</dbReference>
<dbReference type="GO" id="GO:0016747">
    <property type="term" value="F:acyltransferase activity, transferring groups other than amino-acyl groups"/>
    <property type="evidence" value="ECO:0007669"/>
    <property type="project" value="InterPro"/>
</dbReference>
<name>A0A2G2VAA8_CAPBA</name>
<dbReference type="Pfam" id="PF16135">
    <property type="entry name" value="TDBD"/>
    <property type="match status" value="1"/>
</dbReference>
<sequence>MAVTEKPIKIKTPPKLQLHQEVEVRSIENGFLGSWHLATVIASFDLVRQVQYHHLLSDDGSINLIESVKVSPMVDGVIPAENISVTYRGNIRPSPPPFQFGRWLLSYGQCVDLFYQDAWWEGVIFDHEDGAEERRIFFPDMGDEMKAQVDNLRITHDWDEISEEWKPRGSWMFLEIIEEIEHAHPLLVSLKQIWYEVREKNGYENLKEWTSTSRDIWRNLIKEVVHENTKLTVKQILHQLNTSPDFVEGGQLVEFSEPTLQAILKVETYFDNLAIVPFVEAICSSVSGEMLCMNRDVSCLQPVEKQLVSEDFAPISEDVPLKDSVVFSSVLPSLEEQPAVSPNALSVLHPPKNEISGTLSITKSNGLNFDSSNEILSRKRKRLESRTIGHAAKFCSGTVSEYNDNYMSNYMPLKSLQKLKKHLFYLGWKIEQAEDCSIPRTRYIAPDGKIVHSLRQVWKMLEKSETWGEGKKTSYEGLAKTQICSEVSDDLNLSTCLAKTETCSEVSELAYTSQEPIIDPEICPQAVIDYCSLRSPDNPSYNKLNSREKKYITIKAKKHLAAIGWLFYYHWKRDKRELRYFSPHGKTFFSLIKACKWCMQQWEAEGKLRESFSPSTVLEFQGNLAPQRTSCKKISRTTVSVMPLSKEPAQLNKVTICEISKTKKKSNHGDIKEIYEGGWNMLKKGNGSRSSRTVTDGRESQSSARLLRSSKRARQATPSFSLHHTPRTVLSWLIDNNVVLPRAKVQYRGKKDCRPMAEGRITRAGIKCKCCQKVYGISNFEVHAGSSYHRPSASIFLEDGRSLVDCQLQMKEKSCVRNMRKRPRSLKKGSHLGTNDYVCSVCHYGGELLLCDECPSSFHTGCLGMKEVPDGEWFCPSCCCEMCGQSGFDKNKDHFTDSSLLICYQCEHKYHVRCVRNKGFQKLDYFPVGSWFCSKRCEQISLGIRQLLAKPVMVGIDNLTWTLLKYVEPDDFDSDAANDEFILETYSKLSVALDVMHECFEPVKESYTRRDLMEDVIFNRWSELNRLNFQGFYTVLLERNDEVITVATVRVYGEKVAEVPLVATRFQFRRLGMCRILMNELEKKLMELGVERLVLPAVPTVLNTWTTSFGFSAVKESERLKFLNYTFLDFQGTVMCQKLLQNISPEVSNGLTEAYQAQLHRINSKENVELDGNSALSEVFQAEQIEGSEIVDQGSTDAPGGCETNNTDAPAPLIIVANQQAPLGCLPCQDETSRQYRAEVTDSKVLEKTGIGQFKCYKRRRRYQPVEAKLVLEGVTI</sequence>
<dbReference type="InterPro" id="IPR042163">
    <property type="entry name" value="PHF12"/>
</dbReference>
<feature type="region of interest" description="Disordered" evidence="7">
    <location>
        <begin position="683"/>
        <end position="718"/>
    </location>
</feature>
<dbReference type="OrthoDB" id="1903104at2759"/>
<dbReference type="InterPro" id="IPR032308">
    <property type="entry name" value="TDBD"/>
</dbReference>
<evidence type="ECO:0000256" key="6">
    <source>
        <dbReference type="PROSITE-ProRule" id="PRU00146"/>
    </source>
</evidence>
<dbReference type="Pfam" id="PF22970">
    <property type="entry name" value="DUF7028"/>
    <property type="match status" value="2"/>
</dbReference>
<dbReference type="Pfam" id="PF00628">
    <property type="entry name" value="PHD"/>
    <property type="match status" value="1"/>
</dbReference>
<dbReference type="InterPro" id="IPR019787">
    <property type="entry name" value="Znf_PHD-finger"/>
</dbReference>
<dbReference type="CDD" id="cd04301">
    <property type="entry name" value="NAT_SF"/>
    <property type="match status" value="1"/>
</dbReference>
<keyword evidence="11" id="KW-1185">Reference proteome</keyword>
<dbReference type="Proteomes" id="UP000224567">
    <property type="component" value="Unassembled WGS sequence"/>
</dbReference>
<dbReference type="InterPro" id="IPR054292">
    <property type="entry name" value="DUF7028"/>
</dbReference>
<evidence type="ECO:0008006" key="12">
    <source>
        <dbReference type="Google" id="ProtNLM"/>
    </source>
</evidence>
<feature type="domain" description="N-acetyltransferase" evidence="9">
    <location>
        <begin position="979"/>
        <end position="1140"/>
    </location>
</feature>
<evidence type="ECO:0000256" key="3">
    <source>
        <dbReference type="ARBA" id="ARBA00022771"/>
    </source>
</evidence>
<reference evidence="11" key="2">
    <citation type="journal article" date="2017" name="J. Anim. Genet.">
        <title>Multiple reference genome sequences of hot pepper reveal the massive evolution of plant disease resistance genes by retroduplication.</title>
        <authorList>
            <person name="Kim S."/>
            <person name="Park J."/>
            <person name="Yeom S.-I."/>
            <person name="Kim Y.-M."/>
            <person name="Seo E."/>
            <person name="Kim K.-T."/>
            <person name="Kim M.-S."/>
            <person name="Lee J.M."/>
            <person name="Cheong K."/>
            <person name="Shin H.-S."/>
            <person name="Kim S.-B."/>
            <person name="Han K."/>
            <person name="Lee J."/>
            <person name="Park M."/>
            <person name="Lee H.-A."/>
            <person name="Lee H.-Y."/>
            <person name="Lee Y."/>
            <person name="Oh S."/>
            <person name="Lee J.H."/>
            <person name="Choi E."/>
            <person name="Choi E."/>
            <person name="Lee S.E."/>
            <person name="Jeon J."/>
            <person name="Kim H."/>
            <person name="Choi G."/>
            <person name="Song H."/>
            <person name="Lee J."/>
            <person name="Lee S.-C."/>
            <person name="Kwon J.-K."/>
            <person name="Lee H.-Y."/>
            <person name="Koo N."/>
            <person name="Hong Y."/>
            <person name="Kim R.W."/>
            <person name="Kang W.-H."/>
            <person name="Huh J.H."/>
            <person name="Kang B.-C."/>
            <person name="Yang T.-J."/>
            <person name="Lee Y.-H."/>
            <person name="Bennetzen J.L."/>
            <person name="Choi D."/>
        </authorList>
    </citation>
    <scope>NUCLEOTIDE SEQUENCE [LARGE SCALE GENOMIC DNA]</scope>
    <source>
        <strain evidence="11">cv. PBC81</strain>
    </source>
</reference>
<dbReference type="GO" id="GO:0006357">
    <property type="term" value="P:regulation of transcription by RNA polymerase II"/>
    <property type="evidence" value="ECO:0007669"/>
    <property type="project" value="TreeGrafter"/>
</dbReference>
<keyword evidence="4" id="KW-0862">Zinc</keyword>
<dbReference type="InterPro" id="IPR014002">
    <property type="entry name" value="Agenet_dom_plant"/>
</dbReference>
<dbReference type="InterPro" id="IPR000182">
    <property type="entry name" value="GNAT_dom"/>
</dbReference>
<proteinExistence type="predicted"/>
<comment type="subcellular location">
    <subcellularLocation>
        <location evidence="1">Nucleus</location>
    </subcellularLocation>
</comment>
<comment type="caution">
    <text evidence="10">The sequence shown here is derived from an EMBL/GenBank/DDBJ whole genome shotgun (WGS) entry which is preliminary data.</text>
</comment>
<dbReference type="PROSITE" id="PS51186">
    <property type="entry name" value="GNAT"/>
    <property type="match status" value="1"/>
</dbReference>
<dbReference type="Gene3D" id="3.30.40.10">
    <property type="entry name" value="Zinc/RING finger domain, C3HC4 (zinc finger)"/>
    <property type="match status" value="2"/>
</dbReference>
<dbReference type="InterPro" id="IPR056511">
    <property type="entry name" value="IDM1_C"/>
</dbReference>
<evidence type="ECO:0000256" key="1">
    <source>
        <dbReference type="ARBA" id="ARBA00004123"/>
    </source>
</evidence>
<keyword evidence="5" id="KW-0539">Nucleus</keyword>
<evidence type="ECO:0000256" key="7">
    <source>
        <dbReference type="SAM" id="MobiDB-lite"/>
    </source>
</evidence>
<evidence type="ECO:0000313" key="11">
    <source>
        <dbReference type="Proteomes" id="UP000224567"/>
    </source>
</evidence>
<reference evidence="10 11" key="1">
    <citation type="journal article" date="2017" name="Genome Biol.">
        <title>New reference genome sequences of hot pepper reveal the massive evolution of plant disease-resistance genes by retroduplication.</title>
        <authorList>
            <person name="Kim S."/>
            <person name="Park J."/>
            <person name="Yeom S.I."/>
            <person name="Kim Y.M."/>
            <person name="Seo E."/>
            <person name="Kim K.T."/>
            <person name="Kim M.S."/>
            <person name="Lee J.M."/>
            <person name="Cheong K."/>
            <person name="Shin H.S."/>
            <person name="Kim S.B."/>
            <person name="Han K."/>
            <person name="Lee J."/>
            <person name="Park M."/>
            <person name="Lee H.A."/>
            <person name="Lee H.Y."/>
            <person name="Lee Y."/>
            <person name="Oh S."/>
            <person name="Lee J.H."/>
            <person name="Choi E."/>
            <person name="Choi E."/>
            <person name="Lee S.E."/>
            <person name="Jeon J."/>
            <person name="Kim H."/>
            <person name="Choi G."/>
            <person name="Song H."/>
            <person name="Lee J."/>
            <person name="Lee S.C."/>
            <person name="Kwon J.K."/>
            <person name="Lee H.Y."/>
            <person name="Koo N."/>
            <person name="Hong Y."/>
            <person name="Kim R.W."/>
            <person name="Kang W.H."/>
            <person name="Huh J.H."/>
            <person name="Kang B.C."/>
            <person name="Yang T.J."/>
            <person name="Lee Y.H."/>
            <person name="Bennetzen J.L."/>
            <person name="Choi D."/>
        </authorList>
    </citation>
    <scope>NUCLEOTIDE SEQUENCE [LARGE SCALE GENOMIC DNA]</scope>
    <source>
        <strain evidence="11">cv. PBC81</strain>
    </source>
</reference>
<dbReference type="AlphaFoldDB" id="A0A2G2VAA8"/>
<dbReference type="PANTHER" id="PTHR46309">
    <property type="entry name" value="PHD FINGER PROTEIN 12"/>
    <property type="match status" value="1"/>
</dbReference>
<dbReference type="InterPro" id="IPR008395">
    <property type="entry name" value="Agenet-like_dom"/>
</dbReference>
<dbReference type="EMBL" id="MLFT02000063">
    <property type="protein sequence ID" value="PHT29930.1"/>
    <property type="molecule type" value="Genomic_DNA"/>
</dbReference>
<dbReference type="CDD" id="cd20405">
    <property type="entry name" value="Tudor_Agenet_AtDUF_rpt1_3"/>
    <property type="match status" value="1"/>
</dbReference>
<accession>A0A2G2VAA8</accession>
<evidence type="ECO:0000313" key="10">
    <source>
        <dbReference type="EMBL" id="PHT29930.1"/>
    </source>
</evidence>
<dbReference type="GO" id="GO:0003714">
    <property type="term" value="F:transcription corepressor activity"/>
    <property type="evidence" value="ECO:0007669"/>
    <property type="project" value="InterPro"/>
</dbReference>
<dbReference type="SMART" id="SM00249">
    <property type="entry name" value="PHD"/>
    <property type="match status" value="2"/>
</dbReference>
<gene>
    <name evidence="10" type="ORF">CQW23_30478</name>
</gene>
<dbReference type="PROSITE" id="PS50016">
    <property type="entry name" value="ZF_PHD_2"/>
    <property type="match status" value="1"/>
</dbReference>
<dbReference type="GO" id="GO:0008270">
    <property type="term" value="F:zinc ion binding"/>
    <property type="evidence" value="ECO:0007669"/>
    <property type="project" value="UniProtKB-KW"/>
</dbReference>